<dbReference type="PANTHER" id="PTHR38032:SF1">
    <property type="entry name" value="RNA-BINDING PROTEIN KHPB N-TERMINAL DOMAIN-CONTAINING PROTEIN"/>
    <property type="match status" value="1"/>
</dbReference>
<dbReference type="Proteomes" id="UP000255326">
    <property type="component" value="Unassembled WGS sequence"/>
</dbReference>
<dbReference type="OrthoDB" id="1279at2"/>
<dbReference type="InterPro" id="IPR046866">
    <property type="entry name" value="FapA_N"/>
</dbReference>
<organism evidence="2 3">
    <name type="scientific">Falsibacillus pallidus</name>
    <dbReference type="NCBI Taxonomy" id="493781"/>
    <lineage>
        <taxon>Bacteria</taxon>
        <taxon>Bacillati</taxon>
        <taxon>Bacillota</taxon>
        <taxon>Bacilli</taxon>
        <taxon>Bacillales</taxon>
        <taxon>Bacillaceae</taxon>
        <taxon>Falsibacillus</taxon>
    </lineage>
</organism>
<dbReference type="AlphaFoldDB" id="A0A370G898"/>
<evidence type="ECO:0000259" key="1">
    <source>
        <dbReference type="SMART" id="SM01245"/>
    </source>
</evidence>
<dbReference type="PANTHER" id="PTHR38032">
    <property type="entry name" value="POLYMERASE-RELATED"/>
    <property type="match status" value="1"/>
</dbReference>
<dbReference type="Pfam" id="PF20250">
    <property type="entry name" value="FapA_N"/>
    <property type="match status" value="1"/>
</dbReference>
<dbReference type="Pfam" id="PF14804">
    <property type="entry name" value="Jag_N"/>
    <property type="match status" value="1"/>
</dbReference>
<dbReference type="Gene3D" id="3.30.30.80">
    <property type="entry name" value="probable RNA-binding protein from clostridium symbiosum atcc 14940"/>
    <property type="match status" value="1"/>
</dbReference>
<comment type="caution">
    <text evidence="2">The sequence shown here is derived from an EMBL/GenBank/DDBJ whole genome shotgun (WGS) entry which is preliminary data.</text>
</comment>
<protein>
    <recommendedName>
        <fullName evidence="1">RNA-binding protein KhpB N-terminal domain-containing protein</fullName>
    </recommendedName>
</protein>
<dbReference type="InterPro" id="IPR038247">
    <property type="entry name" value="Jag_N_dom_sf"/>
</dbReference>
<feature type="domain" description="RNA-binding protein KhpB N-terminal" evidence="1">
    <location>
        <begin position="6"/>
        <end position="55"/>
    </location>
</feature>
<accession>A0A370G898</accession>
<dbReference type="InterPro" id="IPR005646">
    <property type="entry name" value="FapA"/>
</dbReference>
<dbReference type="RefSeq" id="WP_114746593.1">
    <property type="nucleotide sequence ID" value="NZ_QQAY01000013.1"/>
</dbReference>
<proteinExistence type="predicted"/>
<sequence length="694" mass="76501">MSQSIVSRGKCVNDAVEMGLTILGAAREEVSIEILEMETKKFLRAKPAVVRITKQKSSTKPKKEHNWESMIDEQLDDTSTSLEEVIEELFKEEKGLKGMVEIKNGQIIGQPSPTQFPTISTGKYIKLYKNGFLSEGTTIVEEGDHFEIKVDSEETETKWRIEMDSAHLAVTLHVEPGVKIIRSVKDCPPAQHVFLEAQEVRSSQNTLTYEAIINKLESLNVIHGFHHQEMMKAIETDKPGSFVVAKGIESIEGQNGYLEVISAFEDKENGPKKRANGTVDFREIRSVPSVSQGQVIALVHPPIPGIPGKTVTNKPLPAKQTFPLVIQTGKGVMLVETDGVGKLVASESGRPYLEKSGQLVKISIMQKMVYSGDVTIESGNIRFNGDVDILGNVENSMLVEADGVIQISENVNMATIISKSSVLISRNVIGSTISAGKDNMYISELVYILDAVEQNVGKLIQSIDQLRKVPAWKLSDYEKNGLLPLLKLLMEKKFSTLKGLIQQFLEIAEKGDQWISTDWKDMSEDLRMCFLSSIPNKWHSFDALHTLLHDLGVLHDQYKIADETGSAVELLYSLNSNIFSSGDVMVFGQGCYNSKVHAGGTVRINGVLRGGDVFAREGVFVKEAGSVSGVGTRIVVPQGKTISMNLAREGTVIQIGKVCHKFSQDVTHFSAYVDENGRIGFHSTGRESKLHVQI</sequence>
<name>A0A370G898_9BACI</name>
<dbReference type="SMART" id="SM01245">
    <property type="entry name" value="Jag_N"/>
    <property type="match status" value="1"/>
</dbReference>
<gene>
    <name evidence="2" type="ORF">DFR59_11345</name>
</gene>
<dbReference type="InterPro" id="IPR046865">
    <property type="entry name" value="FapA_b_solenoid"/>
</dbReference>
<evidence type="ECO:0000313" key="2">
    <source>
        <dbReference type="EMBL" id="RDI40022.1"/>
    </source>
</evidence>
<dbReference type="Pfam" id="PF03961">
    <property type="entry name" value="FapA"/>
    <property type="match status" value="1"/>
</dbReference>
<keyword evidence="3" id="KW-1185">Reference proteome</keyword>
<reference evidence="2 3" key="1">
    <citation type="submission" date="2018-07" db="EMBL/GenBank/DDBJ databases">
        <title>Genomic Encyclopedia of Type Strains, Phase IV (KMG-IV): sequencing the most valuable type-strain genomes for metagenomic binning, comparative biology and taxonomic classification.</title>
        <authorList>
            <person name="Goeker M."/>
        </authorList>
    </citation>
    <scope>NUCLEOTIDE SEQUENCE [LARGE SCALE GENOMIC DNA]</scope>
    <source>
        <strain evidence="2 3">DSM 25281</strain>
    </source>
</reference>
<dbReference type="EMBL" id="QQAY01000013">
    <property type="protein sequence ID" value="RDI40022.1"/>
    <property type="molecule type" value="Genomic_DNA"/>
</dbReference>
<dbReference type="InterPro" id="IPR032782">
    <property type="entry name" value="KhpB_N"/>
</dbReference>
<evidence type="ECO:0000313" key="3">
    <source>
        <dbReference type="Proteomes" id="UP000255326"/>
    </source>
</evidence>